<proteinExistence type="predicted"/>
<accession>A0A2M8EQD3</accession>
<evidence type="ECO:0000313" key="2">
    <source>
        <dbReference type="EMBL" id="PJC24946.1"/>
    </source>
</evidence>
<protein>
    <recommendedName>
        <fullName evidence="4">ARC6 IMS domain-containing protein</fullName>
    </recommendedName>
</protein>
<comment type="caution">
    <text evidence="2">The sequence shown here is derived from an EMBL/GenBank/DDBJ whole genome shotgun (WGS) entry which is preliminary data.</text>
</comment>
<evidence type="ECO:0008006" key="4">
    <source>
        <dbReference type="Google" id="ProtNLM"/>
    </source>
</evidence>
<reference evidence="3" key="1">
    <citation type="submission" date="2017-09" db="EMBL/GenBank/DDBJ databases">
        <title>Depth-based differentiation of microbial function through sediment-hosted aquifers and enrichment of novel symbionts in the deep terrestrial subsurface.</title>
        <authorList>
            <person name="Probst A.J."/>
            <person name="Ladd B."/>
            <person name="Jarett J.K."/>
            <person name="Geller-Mcgrath D.E."/>
            <person name="Sieber C.M.K."/>
            <person name="Emerson J.B."/>
            <person name="Anantharaman K."/>
            <person name="Thomas B.C."/>
            <person name="Malmstrom R."/>
            <person name="Stieglmeier M."/>
            <person name="Klingl A."/>
            <person name="Woyke T."/>
            <person name="Ryan C.M."/>
            <person name="Banfield J.F."/>
        </authorList>
    </citation>
    <scope>NUCLEOTIDE SEQUENCE [LARGE SCALE GENOMIC DNA]</scope>
</reference>
<keyword evidence="1" id="KW-1133">Transmembrane helix</keyword>
<evidence type="ECO:0000313" key="3">
    <source>
        <dbReference type="Proteomes" id="UP000230251"/>
    </source>
</evidence>
<name>A0A2M8EQD3_9BACT</name>
<keyword evidence="1" id="KW-0812">Transmembrane</keyword>
<evidence type="ECO:0000256" key="1">
    <source>
        <dbReference type="SAM" id="Phobius"/>
    </source>
</evidence>
<dbReference type="AlphaFoldDB" id="A0A2M8EQD3"/>
<gene>
    <name evidence="2" type="ORF">CO057_00135</name>
</gene>
<dbReference type="EMBL" id="PFSI01000004">
    <property type="protein sequence ID" value="PJC24946.1"/>
    <property type="molecule type" value="Genomic_DNA"/>
</dbReference>
<organism evidence="2 3">
    <name type="scientific">Candidatus Uhrbacteria bacterium CG_4_9_14_0_2_um_filter_41_50</name>
    <dbReference type="NCBI Taxonomy" id="1975031"/>
    <lineage>
        <taxon>Bacteria</taxon>
        <taxon>Candidatus Uhriibacteriota</taxon>
    </lineage>
</organism>
<sequence length="180" mass="20058">MERRHKIEIGAAIFIILALVLLILWLLRAPAQNTVIDNGSADITEETDLTDVTTNDVPQPADPDTVSRVFVERLGSFSNQGDFENLEVIKDISTQSLKNKLDAIIADALREKEGAYYGVSTYVISIKELTSSDTEASYNITTQRQEAIGSPGNATVKYQDIVVYLTNISEEWLVNDFTWK</sequence>
<feature type="transmembrane region" description="Helical" evidence="1">
    <location>
        <begin position="7"/>
        <end position="27"/>
    </location>
</feature>
<dbReference type="Proteomes" id="UP000230251">
    <property type="component" value="Unassembled WGS sequence"/>
</dbReference>
<keyword evidence="1" id="KW-0472">Membrane</keyword>